<dbReference type="Gramene" id="Os12t0149100-01">
    <property type="protein sequence ID" value="Os12t0149100-01"/>
    <property type="gene ID" value="Os12g0149100"/>
</dbReference>
<evidence type="ECO:0000256" key="1">
    <source>
        <dbReference type="SAM" id="MobiDB-lite"/>
    </source>
</evidence>
<accession>A0A0P0Y706</accession>
<organism evidence="2 3">
    <name type="scientific">Oryza sativa subsp. japonica</name>
    <name type="common">Rice</name>
    <dbReference type="NCBI Taxonomy" id="39947"/>
    <lineage>
        <taxon>Eukaryota</taxon>
        <taxon>Viridiplantae</taxon>
        <taxon>Streptophyta</taxon>
        <taxon>Embryophyta</taxon>
        <taxon>Tracheophyta</taxon>
        <taxon>Spermatophyta</taxon>
        <taxon>Magnoliopsida</taxon>
        <taxon>Liliopsida</taxon>
        <taxon>Poales</taxon>
        <taxon>Poaceae</taxon>
        <taxon>BOP clade</taxon>
        <taxon>Oryzoideae</taxon>
        <taxon>Oryzeae</taxon>
        <taxon>Oryzinae</taxon>
        <taxon>Oryza</taxon>
        <taxon>Oryza sativa</taxon>
    </lineage>
</organism>
<sequence>DQCNCLFVGTGHSPRTSQVLRNEPDQVNRTLYTPPAEGGNSLPSSEVNPPGEK</sequence>
<proteinExistence type="predicted"/>
<reference evidence="2 3" key="1">
    <citation type="journal article" date="2005" name="Nature">
        <title>The map-based sequence of the rice genome.</title>
        <authorList>
            <consortium name="International rice genome sequencing project (IRGSP)"/>
            <person name="Matsumoto T."/>
            <person name="Wu J."/>
            <person name="Kanamori H."/>
            <person name="Katayose Y."/>
            <person name="Fujisawa M."/>
            <person name="Namiki N."/>
            <person name="Mizuno H."/>
            <person name="Yamamoto K."/>
            <person name="Antonio B.A."/>
            <person name="Baba T."/>
            <person name="Sakata K."/>
            <person name="Nagamura Y."/>
            <person name="Aoki H."/>
            <person name="Arikawa K."/>
            <person name="Arita K."/>
            <person name="Bito T."/>
            <person name="Chiden Y."/>
            <person name="Fujitsuka N."/>
            <person name="Fukunaka R."/>
            <person name="Hamada M."/>
            <person name="Harada C."/>
            <person name="Hayashi A."/>
            <person name="Hijishita S."/>
            <person name="Honda M."/>
            <person name="Hosokawa S."/>
            <person name="Ichikawa Y."/>
            <person name="Idonuma A."/>
            <person name="Iijima M."/>
            <person name="Ikeda M."/>
            <person name="Ikeno M."/>
            <person name="Ito K."/>
            <person name="Ito S."/>
            <person name="Ito T."/>
            <person name="Ito Y."/>
            <person name="Ito Y."/>
            <person name="Iwabuchi A."/>
            <person name="Kamiya K."/>
            <person name="Karasawa W."/>
            <person name="Kurita K."/>
            <person name="Katagiri S."/>
            <person name="Kikuta A."/>
            <person name="Kobayashi H."/>
            <person name="Kobayashi N."/>
            <person name="Machita K."/>
            <person name="Maehara T."/>
            <person name="Masukawa M."/>
            <person name="Mizubayashi T."/>
            <person name="Mukai Y."/>
            <person name="Nagasaki H."/>
            <person name="Nagata Y."/>
            <person name="Naito S."/>
            <person name="Nakashima M."/>
            <person name="Nakama Y."/>
            <person name="Nakamichi Y."/>
            <person name="Nakamura M."/>
            <person name="Meguro A."/>
            <person name="Negishi M."/>
            <person name="Ohta I."/>
            <person name="Ohta T."/>
            <person name="Okamoto M."/>
            <person name="Ono N."/>
            <person name="Saji S."/>
            <person name="Sakaguchi M."/>
            <person name="Sakai K."/>
            <person name="Shibata M."/>
            <person name="Shimokawa T."/>
            <person name="Song J."/>
            <person name="Takazaki Y."/>
            <person name="Terasawa K."/>
            <person name="Tsugane M."/>
            <person name="Tsuji K."/>
            <person name="Ueda S."/>
            <person name="Waki K."/>
            <person name="Yamagata H."/>
            <person name="Yamamoto M."/>
            <person name="Yamamoto S."/>
            <person name="Yamane H."/>
            <person name="Yoshiki S."/>
            <person name="Yoshihara R."/>
            <person name="Yukawa K."/>
            <person name="Zhong H."/>
            <person name="Yano M."/>
            <person name="Yuan Q."/>
            <person name="Ouyang S."/>
            <person name="Liu J."/>
            <person name="Jones K.M."/>
            <person name="Gansberger K."/>
            <person name="Moffat K."/>
            <person name="Hill J."/>
            <person name="Bera J."/>
            <person name="Fadrosh D."/>
            <person name="Jin S."/>
            <person name="Johri S."/>
            <person name="Kim M."/>
            <person name="Overton L."/>
            <person name="Reardon M."/>
            <person name="Tsitrin T."/>
            <person name="Vuong H."/>
            <person name="Weaver B."/>
            <person name="Ciecko A."/>
            <person name="Tallon L."/>
            <person name="Jackson J."/>
            <person name="Pai G."/>
            <person name="Aken S.V."/>
            <person name="Utterback T."/>
            <person name="Reidmuller S."/>
            <person name="Feldblyum T."/>
            <person name="Hsiao J."/>
            <person name="Zismann V."/>
            <person name="Iobst S."/>
            <person name="de Vazeille A.R."/>
            <person name="Buell C.R."/>
            <person name="Ying K."/>
            <person name="Li Y."/>
            <person name="Lu T."/>
            <person name="Huang Y."/>
            <person name="Zhao Q."/>
            <person name="Feng Q."/>
            <person name="Zhang L."/>
            <person name="Zhu J."/>
            <person name="Weng Q."/>
            <person name="Mu J."/>
            <person name="Lu Y."/>
            <person name="Fan D."/>
            <person name="Liu Y."/>
            <person name="Guan J."/>
            <person name="Zhang Y."/>
            <person name="Yu S."/>
            <person name="Liu X."/>
            <person name="Zhang Y."/>
            <person name="Hong G."/>
            <person name="Han B."/>
            <person name="Choisne N."/>
            <person name="Demange N."/>
            <person name="Orjeda G."/>
            <person name="Samain S."/>
            <person name="Cattolico L."/>
            <person name="Pelletier E."/>
            <person name="Couloux A."/>
            <person name="Segurens B."/>
            <person name="Wincker P."/>
            <person name="D'Hont A."/>
            <person name="Scarpelli C."/>
            <person name="Weissenbach J."/>
            <person name="Salanoubat M."/>
            <person name="Quetier F."/>
            <person name="Yu Y."/>
            <person name="Kim H.R."/>
            <person name="Rambo T."/>
            <person name="Currie J."/>
            <person name="Collura K."/>
            <person name="Luo M."/>
            <person name="Yang T."/>
            <person name="Ammiraju J.S.S."/>
            <person name="Engler F."/>
            <person name="Soderlund C."/>
            <person name="Wing R.A."/>
            <person name="Palmer L.E."/>
            <person name="de la Bastide M."/>
            <person name="Spiegel L."/>
            <person name="Nascimento L."/>
            <person name="Zutavern T."/>
            <person name="O'Shaughnessy A."/>
            <person name="Dike S."/>
            <person name="Dedhia N."/>
            <person name="Preston R."/>
            <person name="Balija V."/>
            <person name="McCombie W.R."/>
            <person name="Chow T."/>
            <person name="Chen H."/>
            <person name="Chung M."/>
            <person name="Chen C."/>
            <person name="Shaw J."/>
            <person name="Wu H."/>
            <person name="Hsiao K."/>
            <person name="Chao Y."/>
            <person name="Chu M."/>
            <person name="Cheng C."/>
            <person name="Hour A."/>
            <person name="Lee P."/>
            <person name="Lin S."/>
            <person name="Lin Y."/>
            <person name="Liou J."/>
            <person name="Liu S."/>
            <person name="Hsing Y."/>
            <person name="Raghuvanshi S."/>
            <person name="Mohanty A."/>
            <person name="Bharti A.K."/>
            <person name="Gaur A."/>
            <person name="Gupta V."/>
            <person name="Kumar D."/>
            <person name="Ravi V."/>
            <person name="Vij S."/>
            <person name="Kapur A."/>
            <person name="Khurana P."/>
            <person name="Khurana P."/>
            <person name="Khurana J.P."/>
            <person name="Tyagi A.K."/>
            <person name="Gaikwad K."/>
            <person name="Singh A."/>
            <person name="Dalal V."/>
            <person name="Srivastava S."/>
            <person name="Dixit A."/>
            <person name="Pal A.K."/>
            <person name="Ghazi I.A."/>
            <person name="Yadav M."/>
            <person name="Pandit A."/>
            <person name="Bhargava A."/>
            <person name="Sureshbabu K."/>
            <person name="Batra K."/>
            <person name="Sharma T.R."/>
            <person name="Mohapatra T."/>
            <person name="Singh N.K."/>
            <person name="Messing J."/>
            <person name="Nelson A.B."/>
            <person name="Fuks G."/>
            <person name="Kavchok S."/>
            <person name="Keizer G."/>
            <person name="Linton E."/>
            <person name="Llaca V."/>
            <person name="Song R."/>
            <person name="Tanyolac B."/>
            <person name="Young S."/>
            <person name="Ho-Il K."/>
            <person name="Hahn J.H."/>
            <person name="Sangsakoo G."/>
            <person name="Vanavichit A."/>
            <person name="de Mattos Luiz.A.T."/>
            <person name="Zimmer P.D."/>
            <person name="Malone G."/>
            <person name="Dellagostin O."/>
            <person name="de Oliveira A.C."/>
            <person name="Bevan M."/>
            <person name="Bancroft I."/>
            <person name="Minx P."/>
            <person name="Cordum H."/>
            <person name="Wilson R."/>
            <person name="Cheng Z."/>
            <person name="Jin W."/>
            <person name="Jiang J."/>
            <person name="Leong S.A."/>
            <person name="Iwama H."/>
            <person name="Gojobori T."/>
            <person name="Itoh T."/>
            <person name="Niimura Y."/>
            <person name="Fujii Y."/>
            <person name="Habara T."/>
            <person name="Sakai H."/>
            <person name="Sato Y."/>
            <person name="Wilson G."/>
            <person name="Kumar K."/>
            <person name="McCouch S."/>
            <person name="Juretic N."/>
            <person name="Hoen D."/>
            <person name="Wright S."/>
            <person name="Bruskiewich R."/>
            <person name="Bureau T."/>
            <person name="Miyao A."/>
            <person name="Hirochika H."/>
            <person name="Nishikawa T."/>
            <person name="Kadowaki K."/>
            <person name="Sugiura M."/>
            <person name="Burr B."/>
            <person name="Sasaki T."/>
        </authorList>
    </citation>
    <scope>NUCLEOTIDE SEQUENCE [LARGE SCALE GENOMIC DNA]</scope>
    <source>
        <strain evidence="3">cv. Nipponbare</strain>
    </source>
</reference>
<dbReference type="EMBL" id="AP008218">
    <property type="protein sequence ID" value="BAH95523.1"/>
    <property type="molecule type" value="Genomic_DNA"/>
</dbReference>
<feature type="non-terminal residue" evidence="2">
    <location>
        <position position="1"/>
    </location>
</feature>
<feature type="region of interest" description="Disordered" evidence="1">
    <location>
        <begin position="1"/>
        <end position="53"/>
    </location>
</feature>
<reference evidence="3" key="2">
    <citation type="journal article" date="2008" name="Nucleic Acids Res.">
        <title>The rice annotation project database (RAP-DB): 2008 update.</title>
        <authorList>
            <consortium name="The rice annotation project (RAP)"/>
        </authorList>
    </citation>
    <scope>GENOME REANNOTATION</scope>
    <source>
        <strain evidence="3">cv. Nipponbare</strain>
    </source>
</reference>
<dbReference type="KEGG" id="dosa:Os12g0149100"/>
<name>A0A0P0Y706_ORYSJ</name>
<protein>
    <submittedName>
        <fullName evidence="2">Os12g0149100 protein</fullName>
    </submittedName>
</protein>
<evidence type="ECO:0000313" key="2">
    <source>
        <dbReference type="EMBL" id="BAH95523.1"/>
    </source>
</evidence>
<gene>
    <name evidence="2" type="ordered locus">Os12g0149100</name>
</gene>
<dbReference type="Proteomes" id="UP000000763">
    <property type="component" value="Chromosome 12"/>
</dbReference>
<feature type="compositionally biased region" description="Polar residues" evidence="1">
    <location>
        <begin position="13"/>
        <end position="31"/>
    </location>
</feature>
<evidence type="ECO:0000313" key="3">
    <source>
        <dbReference type="Proteomes" id="UP000000763"/>
    </source>
</evidence>
<dbReference type="AlphaFoldDB" id="A0A0P0Y706"/>